<evidence type="ECO:0000313" key="5">
    <source>
        <dbReference type="Proteomes" id="UP001215549"/>
    </source>
</evidence>
<name>A0AA45W3W8_9RHOB</name>
<accession>A0AA45W3W8</accession>
<evidence type="ECO:0000313" key="2">
    <source>
        <dbReference type="EMBL" id="SIS80354.1"/>
    </source>
</evidence>
<feature type="domain" description="Hedgehog/Intein (Hint)" evidence="1">
    <location>
        <begin position="180"/>
        <end position="325"/>
    </location>
</feature>
<evidence type="ECO:0000313" key="3">
    <source>
        <dbReference type="EMBL" id="WCR04262.1"/>
    </source>
</evidence>
<evidence type="ECO:0000313" key="4">
    <source>
        <dbReference type="Proteomes" id="UP000186216"/>
    </source>
</evidence>
<gene>
    <name evidence="3" type="ORF">JHX88_05870</name>
    <name evidence="2" type="ORF">SAMN05421772_105113</name>
</gene>
<keyword evidence="5" id="KW-1185">Reference proteome</keyword>
<dbReference type="AlphaFoldDB" id="A0AA45W3W8"/>
<dbReference type="EMBL" id="FTOU01000005">
    <property type="protein sequence ID" value="SIS80354.1"/>
    <property type="molecule type" value="Genomic_DNA"/>
</dbReference>
<dbReference type="SUPFAM" id="SSF51294">
    <property type="entry name" value="Hedgehog/intein (Hint) domain"/>
    <property type="match status" value="1"/>
</dbReference>
<sequence length="373" mass="41285">MPDIYGIKSFIIRDVFPDTEMNSNPIQPPDELENPTFNVSETLTHFDFKDGNQNEGILWDNIVMEYEAPHDSTKGTRVVVDGVSHSVQAFREAAITLHFDDDHEVVHPKGAQLFFLGTSDREMLTGDILVNPINHLRLKIAGYIKDHPGVRLTSYTIGKIDNGYLYGGTLLSSQNAPFPICFAAGTFLDTADGLRDVQDLRIGDLLLTFDNGYQPIRWIGSRSISGSELEANPKLRPVTIQAGALGDNRPSIPLTLSPQHRVMLRSSQAIDLFGTDEILVPVKKLTELPGIDVSDLAEITYYHVLLDEHEILWSNGCLSESLYLGSQALQAITQEGRDEIAAIFPGIADGNFQAAPARPFAERKKHIRHILTG</sequence>
<dbReference type="Pfam" id="PF13403">
    <property type="entry name" value="Hint_2"/>
    <property type="match status" value="1"/>
</dbReference>
<dbReference type="RefSeq" id="WP_176011426.1">
    <property type="nucleotide sequence ID" value="NZ_CP067140.1"/>
</dbReference>
<protein>
    <submittedName>
        <fullName evidence="2">Hint domain-containing protein</fullName>
    </submittedName>
</protein>
<dbReference type="InterPro" id="IPR028992">
    <property type="entry name" value="Hedgehog/Intein_dom"/>
</dbReference>
<dbReference type="Proteomes" id="UP001215549">
    <property type="component" value="Chromosome"/>
</dbReference>
<reference evidence="2 4" key="1">
    <citation type="submission" date="2017-01" db="EMBL/GenBank/DDBJ databases">
        <authorList>
            <person name="Varghese N."/>
            <person name="Submissions S."/>
        </authorList>
    </citation>
    <scope>NUCLEOTIDE SEQUENCE [LARGE SCALE GENOMIC DNA]</scope>
    <source>
        <strain evidence="2 4">DSM 18447</strain>
    </source>
</reference>
<dbReference type="Proteomes" id="UP000186216">
    <property type="component" value="Unassembled WGS sequence"/>
</dbReference>
<dbReference type="InterPro" id="IPR036844">
    <property type="entry name" value="Hint_dom_sf"/>
</dbReference>
<dbReference type="EMBL" id="CP067140">
    <property type="protein sequence ID" value="WCR04262.1"/>
    <property type="molecule type" value="Genomic_DNA"/>
</dbReference>
<organism evidence="2 4">
    <name type="scientific">Paracoccus saliphilus</name>
    <dbReference type="NCBI Taxonomy" id="405559"/>
    <lineage>
        <taxon>Bacteria</taxon>
        <taxon>Pseudomonadati</taxon>
        <taxon>Pseudomonadota</taxon>
        <taxon>Alphaproteobacteria</taxon>
        <taxon>Rhodobacterales</taxon>
        <taxon>Paracoccaceae</taxon>
        <taxon>Paracoccus</taxon>
    </lineage>
</organism>
<evidence type="ECO:0000259" key="1">
    <source>
        <dbReference type="Pfam" id="PF13403"/>
    </source>
</evidence>
<reference evidence="3 5" key="2">
    <citation type="submission" date="2021-01" db="EMBL/GenBank/DDBJ databases">
        <title>Biogeographic distribution of Paracoccus.</title>
        <authorList>
            <person name="Hollensteiner J."/>
            <person name="Leineberger J."/>
            <person name="Brinkhoff T."/>
            <person name="Daniel R."/>
        </authorList>
    </citation>
    <scope>NUCLEOTIDE SEQUENCE [LARGE SCALE GENOMIC DNA]</scope>
    <source>
        <strain evidence="3 5">DSM 18447</strain>
    </source>
</reference>
<proteinExistence type="predicted"/>